<evidence type="ECO:0000256" key="1">
    <source>
        <dbReference type="ARBA" id="ARBA00022942"/>
    </source>
</evidence>
<proteinExistence type="predicted"/>
<organism evidence="2 3">
    <name type="scientific">Opisthorchis viverrini</name>
    <name type="common">Southeast Asian liver fluke</name>
    <dbReference type="NCBI Taxonomy" id="6198"/>
    <lineage>
        <taxon>Eukaryota</taxon>
        <taxon>Metazoa</taxon>
        <taxon>Spiralia</taxon>
        <taxon>Lophotrochozoa</taxon>
        <taxon>Platyhelminthes</taxon>
        <taxon>Trematoda</taxon>
        <taxon>Digenea</taxon>
        <taxon>Opisthorchiida</taxon>
        <taxon>Opisthorchiata</taxon>
        <taxon>Opisthorchiidae</taxon>
        <taxon>Opisthorchis</taxon>
    </lineage>
</organism>
<dbReference type="PANTHER" id="PTHR11599">
    <property type="entry name" value="PROTEASOME SUBUNIT ALPHA/BETA"/>
    <property type="match status" value="1"/>
</dbReference>
<dbReference type="InterPro" id="IPR001353">
    <property type="entry name" value="Proteasome_sua/b"/>
</dbReference>
<protein>
    <submittedName>
        <fullName evidence="2">Uncharacterized protein</fullName>
    </submittedName>
</protein>
<dbReference type="GO" id="GO:0051603">
    <property type="term" value="P:proteolysis involved in protein catabolic process"/>
    <property type="evidence" value="ECO:0007669"/>
    <property type="project" value="InterPro"/>
</dbReference>
<sequence length="110" mass="12463">MLPFGVRRVVFIRLSMQWRRALVVAPKGALFEVSSYQEKTVTIDDYVGVAISGLTAHGRMLSRMMRRECAENRWAYDEPLPTSRLLSAISLIMQTLLNDTVTGPMVQGCW</sequence>
<dbReference type="SUPFAM" id="SSF56235">
    <property type="entry name" value="N-terminal nucleophile aminohydrolases (Ntn hydrolases)"/>
    <property type="match status" value="1"/>
</dbReference>
<evidence type="ECO:0000313" key="3">
    <source>
        <dbReference type="Proteomes" id="UP000243686"/>
    </source>
</evidence>
<dbReference type="Gene3D" id="3.60.20.10">
    <property type="entry name" value="Glutamine Phosphoribosylpyrophosphate, subunit 1, domain 1"/>
    <property type="match status" value="1"/>
</dbReference>
<dbReference type="GO" id="GO:0005839">
    <property type="term" value="C:proteasome core complex"/>
    <property type="evidence" value="ECO:0007669"/>
    <property type="project" value="InterPro"/>
</dbReference>
<keyword evidence="1" id="KW-0647">Proteasome</keyword>
<dbReference type="AlphaFoldDB" id="A0A1S8WM23"/>
<dbReference type="Pfam" id="PF00227">
    <property type="entry name" value="Proteasome"/>
    <property type="match status" value="1"/>
</dbReference>
<evidence type="ECO:0000313" key="2">
    <source>
        <dbReference type="EMBL" id="OON15496.1"/>
    </source>
</evidence>
<accession>A0A1S8WM23</accession>
<dbReference type="EMBL" id="KV904134">
    <property type="protein sequence ID" value="OON15496.1"/>
    <property type="molecule type" value="Genomic_DNA"/>
</dbReference>
<dbReference type="InterPro" id="IPR050115">
    <property type="entry name" value="Proteasome_alpha"/>
</dbReference>
<dbReference type="Proteomes" id="UP000243686">
    <property type="component" value="Unassembled WGS sequence"/>
</dbReference>
<keyword evidence="3" id="KW-1185">Reference proteome</keyword>
<dbReference type="InterPro" id="IPR029055">
    <property type="entry name" value="Ntn_hydrolases_N"/>
</dbReference>
<name>A0A1S8WM23_OPIVI</name>
<gene>
    <name evidence="2" type="ORF">X801_08701</name>
</gene>
<reference evidence="2 3" key="1">
    <citation type="submission" date="2015-03" db="EMBL/GenBank/DDBJ databases">
        <title>Draft genome of the nematode, Opisthorchis viverrini.</title>
        <authorList>
            <person name="Mitreva M."/>
        </authorList>
    </citation>
    <scope>NUCLEOTIDE SEQUENCE [LARGE SCALE GENOMIC DNA]</scope>
    <source>
        <strain evidence="2">Khon Kaen</strain>
    </source>
</reference>